<name>A0ABX9A1X6_9SPHN</name>
<dbReference type="EMBL" id="CP081294">
    <property type="protein sequence ID" value="QZD95067.1"/>
    <property type="molecule type" value="Genomic_DNA"/>
</dbReference>
<dbReference type="InterPro" id="IPR027417">
    <property type="entry name" value="P-loop_NTPase"/>
</dbReference>
<feature type="domain" description="ORC1/DEAH AAA+ ATPase" evidence="2">
    <location>
        <begin position="116"/>
        <end position="261"/>
    </location>
</feature>
<evidence type="ECO:0000256" key="1">
    <source>
        <dbReference type="SAM" id="MobiDB-lite"/>
    </source>
</evidence>
<dbReference type="Gene3D" id="3.40.50.300">
    <property type="entry name" value="P-loop containing nucleotide triphosphate hydrolases"/>
    <property type="match status" value="1"/>
</dbReference>
<organism evidence="3 4">
    <name type="scientific">Qipengyuania gelatinilytica</name>
    <dbReference type="NCBI Taxonomy" id="2867231"/>
    <lineage>
        <taxon>Bacteria</taxon>
        <taxon>Pseudomonadati</taxon>
        <taxon>Pseudomonadota</taxon>
        <taxon>Alphaproteobacteria</taxon>
        <taxon>Sphingomonadales</taxon>
        <taxon>Erythrobacteraceae</taxon>
        <taxon>Qipengyuania</taxon>
    </lineage>
</organism>
<keyword evidence="3" id="KW-0547">Nucleotide-binding</keyword>
<dbReference type="SUPFAM" id="SSF52540">
    <property type="entry name" value="P-loop containing nucleoside triphosphate hydrolases"/>
    <property type="match status" value="1"/>
</dbReference>
<feature type="region of interest" description="Disordered" evidence="1">
    <location>
        <begin position="48"/>
        <end position="71"/>
    </location>
</feature>
<dbReference type="PANTHER" id="PTHR34301:SF8">
    <property type="entry name" value="ATPASE DOMAIN-CONTAINING PROTEIN"/>
    <property type="match status" value="1"/>
</dbReference>
<evidence type="ECO:0000313" key="4">
    <source>
        <dbReference type="Proteomes" id="UP000824321"/>
    </source>
</evidence>
<dbReference type="RefSeq" id="WP_221430809.1">
    <property type="nucleotide sequence ID" value="NZ_CP081294.1"/>
</dbReference>
<keyword evidence="3" id="KW-0067">ATP-binding</keyword>
<dbReference type="Pfam" id="PF13401">
    <property type="entry name" value="AAA_22"/>
    <property type="match status" value="1"/>
</dbReference>
<reference evidence="3 4" key="1">
    <citation type="submission" date="2021-08" db="EMBL/GenBank/DDBJ databases">
        <title>Comparative Genomics Analysis of the Genus Qipengyuania Reveals Extensive Genetic Diversity and Metabolic Versatility, Including the Description of Fifteen Novel Species.</title>
        <authorList>
            <person name="Liu Y."/>
        </authorList>
    </citation>
    <scope>NUCLEOTIDE SEQUENCE [LARGE SCALE GENOMIC DNA]</scope>
    <source>
        <strain evidence="3 4">1NDH1</strain>
    </source>
</reference>
<sequence length="451" mass="48905">MSYSEKPGFWSRLLGRAQSDRIEEGHSEVAETSNIRGAAASARILRLSGEADDDTGNDPLPSFSGGRNRASGTPFAKAIMGQLRNAFTPSHPVSNGKRFAGRRALLQRIIRLLEDQHLHLVLYGDRGIGKTSIMRVLEEQASGAGYHASYNSCGSDTTFDSLIRSFAREIPLLFHSGFQPTDVEVERGDSFNALFGASPVTVADATTAFEHVEGANFLLLVDEFDRVSDEGVREQMAELIKNLSDRGTPIQFVIAGVASNLTALFSHIPSIRRNLIGLPVGRLSEDETQQLLDLGSKTASLIFDADAKDLIAQWSHGLPYLAQLLALHSSFNAVRGGRAKVGLDDVHRAGQEAEEEIGLRLSDQARETITHECVEGNFAALSALAKGALDGAETLETEPLDRVTPQVRSALLVEKNDHVVFKEEASISYILLLGRLLKRGEAQLIAAPVGR</sequence>
<accession>A0ABX9A1X6</accession>
<keyword evidence="4" id="KW-1185">Reference proteome</keyword>
<dbReference type="InterPro" id="IPR049945">
    <property type="entry name" value="AAA_22"/>
</dbReference>
<evidence type="ECO:0000259" key="2">
    <source>
        <dbReference type="Pfam" id="PF13401"/>
    </source>
</evidence>
<dbReference type="Proteomes" id="UP000824321">
    <property type="component" value="Chromosome"/>
</dbReference>
<dbReference type="PANTHER" id="PTHR34301">
    <property type="entry name" value="DNA-BINDING PROTEIN-RELATED"/>
    <property type="match status" value="1"/>
</dbReference>
<dbReference type="GO" id="GO:0005524">
    <property type="term" value="F:ATP binding"/>
    <property type="evidence" value="ECO:0007669"/>
    <property type="project" value="UniProtKB-KW"/>
</dbReference>
<proteinExistence type="predicted"/>
<gene>
    <name evidence="3" type="ORF">K3136_13515</name>
</gene>
<protein>
    <submittedName>
        <fullName evidence="3">ATP-binding protein</fullName>
    </submittedName>
</protein>
<evidence type="ECO:0000313" key="3">
    <source>
        <dbReference type="EMBL" id="QZD95067.1"/>
    </source>
</evidence>